<sequence length="145" mass="17055">MNHVFYASRARRYTSGESGCRARQVYKDRYPNNRLLQHQMFVDIAIYVNMVHCVATCTIRAEDDCRKLSTSKNKSYSSSNPAPDLSSLYFFFWEVMEDHVYKTLSTVKWALLHEWWLQQALSAIFQVFLKMFGDQCNDTVNPVFE</sequence>
<proteinExistence type="predicted"/>
<evidence type="ECO:0000313" key="2">
    <source>
        <dbReference type="Proteomes" id="UP000887116"/>
    </source>
</evidence>
<dbReference type="AlphaFoldDB" id="A0A8X6JRW6"/>
<evidence type="ECO:0000313" key="1">
    <source>
        <dbReference type="EMBL" id="GFR17181.1"/>
    </source>
</evidence>
<accession>A0A8X6JRW6</accession>
<dbReference type="Proteomes" id="UP000887116">
    <property type="component" value="Unassembled WGS sequence"/>
</dbReference>
<dbReference type="EMBL" id="BMAO01027468">
    <property type="protein sequence ID" value="GFR17181.1"/>
    <property type="molecule type" value="Genomic_DNA"/>
</dbReference>
<reference evidence="1" key="1">
    <citation type="submission" date="2020-07" db="EMBL/GenBank/DDBJ databases">
        <title>Multicomponent nature underlies the extraordinary mechanical properties of spider dragline silk.</title>
        <authorList>
            <person name="Kono N."/>
            <person name="Nakamura H."/>
            <person name="Mori M."/>
            <person name="Yoshida Y."/>
            <person name="Ohtoshi R."/>
            <person name="Malay A.D."/>
            <person name="Moran D.A.P."/>
            <person name="Tomita M."/>
            <person name="Numata K."/>
            <person name="Arakawa K."/>
        </authorList>
    </citation>
    <scope>NUCLEOTIDE SEQUENCE</scope>
</reference>
<organism evidence="1 2">
    <name type="scientific">Trichonephila clavata</name>
    <name type="common">Joro spider</name>
    <name type="synonym">Nephila clavata</name>
    <dbReference type="NCBI Taxonomy" id="2740835"/>
    <lineage>
        <taxon>Eukaryota</taxon>
        <taxon>Metazoa</taxon>
        <taxon>Ecdysozoa</taxon>
        <taxon>Arthropoda</taxon>
        <taxon>Chelicerata</taxon>
        <taxon>Arachnida</taxon>
        <taxon>Araneae</taxon>
        <taxon>Araneomorphae</taxon>
        <taxon>Entelegynae</taxon>
        <taxon>Araneoidea</taxon>
        <taxon>Nephilidae</taxon>
        <taxon>Trichonephila</taxon>
    </lineage>
</organism>
<name>A0A8X6JRW6_TRICU</name>
<gene>
    <name evidence="1" type="ORF">TNCT_494741</name>
</gene>
<comment type="caution">
    <text evidence="1">The sequence shown here is derived from an EMBL/GenBank/DDBJ whole genome shotgun (WGS) entry which is preliminary data.</text>
</comment>
<protein>
    <submittedName>
        <fullName evidence="1">Uncharacterized protein</fullName>
    </submittedName>
</protein>
<keyword evidence="2" id="KW-1185">Reference proteome</keyword>